<evidence type="ECO:0000313" key="4">
    <source>
        <dbReference type="Proteomes" id="UP000279259"/>
    </source>
</evidence>
<reference evidence="3 4" key="1">
    <citation type="submission" date="2018-11" db="EMBL/GenBank/DDBJ databases">
        <title>Genome sequence of Saitozyma podzolica DSM 27192.</title>
        <authorList>
            <person name="Aliyu H."/>
            <person name="Gorte O."/>
            <person name="Ochsenreither K."/>
        </authorList>
    </citation>
    <scope>NUCLEOTIDE SEQUENCE [LARGE SCALE GENOMIC DNA]</scope>
    <source>
        <strain evidence="3 4">DSM 27192</strain>
    </source>
</reference>
<comment type="caution">
    <text evidence="3">The sequence shown here is derived from an EMBL/GenBank/DDBJ whole genome shotgun (WGS) entry which is preliminary data.</text>
</comment>
<feature type="transmembrane region" description="Helical" evidence="2">
    <location>
        <begin position="361"/>
        <end position="381"/>
    </location>
</feature>
<evidence type="ECO:0000256" key="2">
    <source>
        <dbReference type="SAM" id="Phobius"/>
    </source>
</evidence>
<organism evidence="3 4">
    <name type="scientific">Saitozyma podzolica</name>
    <dbReference type="NCBI Taxonomy" id="1890683"/>
    <lineage>
        <taxon>Eukaryota</taxon>
        <taxon>Fungi</taxon>
        <taxon>Dikarya</taxon>
        <taxon>Basidiomycota</taxon>
        <taxon>Agaricomycotina</taxon>
        <taxon>Tremellomycetes</taxon>
        <taxon>Tremellales</taxon>
        <taxon>Trimorphomycetaceae</taxon>
        <taxon>Saitozyma</taxon>
    </lineage>
</organism>
<accession>A0A427YST8</accession>
<dbReference type="AlphaFoldDB" id="A0A427YST8"/>
<dbReference type="Proteomes" id="UP000279259">
    <property type="component" value="Unassembled WGS sequence"/>
</dbReference>
<keyword evidence="2" id="KW-0472">Membrane</keyword>
<keyword evidence="2" id="KW-0812">Transmembrane</keyword>
<proteinExistence type="predicted"/>
<evidence type="ECO:0000313" key="3">
    <source>
        <dbReference type="EMBL" id="RSH94203.1"/>
    </source>
</evidence>
<feature type="transmembrane region" description="Helical" evidence="2">
    <location>
        <begin position="334"/>
        <end position="355"/>
    </location>
</feature>
<name>A0A427YST8_9TREE</name>
<gene>
    <name evidence="3" type="ORF">EHS25_004006</name>
</gene>
<keyword evidence="4" id="KW-1185">Reference proteome</keyword>
<feature type="transmembrane region" description="Helical" evidence="2">
    <location>
        <begin position="128"/>
        <end position="148"/>
    </location>
</feature>
<feature type="transmembrane region" description="Helical" evidence="2">
    <location>
        <begin position="237"/>
        <end position="258"/>
    </location>
</feature>
<feature type="region of interest" description="Disordered" evidence="1">
    <location>
        <begin position="1"/>
        <end position="47"/>
    </location>
</feature>
<protein>
    <submittedName>
        <fullName evidence="3">Uncharacterized protein</fullName>
    </submittedName>
</protein>
<feature type="transmembrane region" description="Helical" evidence="2">
    <location>
        <begin position="278"/>
        <end position="296"/>
    </location>
</feature>
<dbReference type="STRING" id="1890683.A0A427YST8"/>
<keyword evidence="2" id="KW-1133">Transmembrane helix</keyword>
<feature type="compositionally biased region" description="Polar residues" evidence="1">
    <location>
        <begin position="1"/>
        <end position="21"/>
    </location>
</feature>
<sequence length="579" mass="63622">MMANTESVSTVPTPCHQSTPELSERADAPVAESESGKETTDTLDEKRAPAGALVRNCLHLPRATRLGHSVWYISCEAEGADQPESNGEDAQIAPSPALPLVHARISQCRTWQGRRYRPARDSERRNDLLFGVGFLELANALDFAANIWNEIPPPRAAVILMAIGGTIALGISTFAVWDCVRSYRNTRLLLRERSSLRKEVSTIKSRRPPVHSPANLECLVYWDINNRELGTELIDRIGMDCLLGFGAVLVGLGTYLAIAGANPRAYLASNLMTGYIGNVPPALYGLANAAWSIYAWRRARRQIRSADSIKLQSHKHRAAFDMLRRHTRHVQVHAVMNGCVGLVGGVGSMMTASTTYNSTMVWGYIVLLPCIISAAVTNYFWRYKIHYDRDLSKLQSLSREGLIDDIYLVALHLALLQDLRRSGASQRKIVGLDSLSQYVNGYISVFQDPPLSLDSLDLRALEMPADKEAQGGAKPTHRLAGDILYIAVCGDFFSDICAKLGDRLGGEPLGASRLDSGYGESILVDSHGLWRKLQEDEIATSDLLEVARDVLVTTGLAKQQSEKRRLLELLGSCATRGVA</sequence>
<feature type="compositionally biased region" description="Basic and acidic residues" evidence="1">
    <location>
        <begin position="34"/>
        <end position="47"/>
    </location>
</feature>
<dbReference type="OrthoDB" id="5089392at2759"/>
<dbReference type="EMBL" id="RSCD01000002">
    <property type="protein sequence ID" value="RSH94203.1"/>
    <property type="molecule type" value="Genomic_DNA"/>
</dbReference>
<evidence type="ECO:0000256" key="1">
    <source>
        <dbReference type="SAM" id="MobiDB-lite"/>
    </source>
</evidence>
<feature type="transmembrane region" description="Helical" evidence="2">
    <location>
        <begin position="154"/>
        <end position="177"/>
    </location>
</feature>